<dbReference type="EMBL" id="SGIU01000002">
    <property type="protein sequence ID" value="TAI48216.1"/>
    <property type="molecule type" value="Genomic_DNA"/>
</dbReference>
<evidence type="ECO:0000256" key="1">
    <source>
        <dbReference type="SAM" id="SignalP"/>
    </source>
</evidence>
<keyword evidence="1" id="KW-0732">Signal</keyword>
<organism evidence="2 3">
    <name type="scientific">Flagellimonas allohymeniacidonis</name>
    <dbReference type="NCBI Taxonomy" id="2517819"/>
    <lineage>
        <taxon>Bacteria</taxon>
        <taxon>Pseudomonadati</taxon>
        <taxon>Bacteroidota</taxon>
        <taxon>Flavobacteriia</taxon>
        <taxon>Flavobacteriales</taxon>
        <taxon>Flavobacteriaceae</taxon>
        <taxon>Flagellimonas</taxon>
    </lineage>
</organism>
<feature type="signal peptide" evidence="1">
    <location>
        <begin position="1"/>
        <end position="20"/>
    </location>
</feature>
<dbReference type="Proteomes" id="UP000291981">
    <property type="component" value="Unassembled WGS sequence"/>
</dbReference>
<comment type="caution">
    <text evidence="2">The sequence shown here is derived from an EMBL/GenBank/DDBJ whole genome shotgun (WGS) entry which is preliminary data.</text>
</comment>
<evidence type="ECO:0008006" key="4">
    <source>
        <dbReference type="Google" id="ProtNLM"/>
    </source>
</evidence>
<proteinExistence type="predicted"/>
<keyword evidence="3" id="KW-1185">Reference proteome</keyword>
<dbReference type="Gene3D" id="1.20.120.450">
    <property type="entry name" value="dinb family like domain"/>
    <property type="match status" value="1"/>
</dbReference>
<protein>
    <recommendedName>
        <fullName evidence="4">DinB family protein</fullName>
    </recommendedName>
</protein>
<accession>A0A4Q8QJ23</accession>
<feature type="chain" id="PRO_5020299876" description="DinB family protein" evidence="1">
    <location>
        <begin position="21"/>
        <end position="195"/>
    </location>
</feature>
<sequence>MTQKLSFLLIIFLMTTSLKAQDLPYKEIPDYPADYTPGNVAARMIDGLGFRFYWATEGLRPEDLAYQPSEDARTLLETMRHIYGMSEMIMNAPSATPNERPADFSGYSYEDFRRKTLENLKAASKAMANKNAEDFESFEVIFKRGEQQSSFPYWNLINGMLSDCIYHTGQITLMRRSSGNPINPNVSVFMGRLRN</sequence>
<name>A0A4Q8QJ23_9FLAO</name>
<dbReference type="InterPro" id="IPR034660">
    <property type="entry name" value="DinB/YfiT-like"/>
</dbReference>
<reference evidence="2 3" key="1">
    <citation type="submission" date="2019-02" db="EMBL/GenBank/DDBJ databases">
        <title>Draft genome sequence of Muricauda sp. 176CP4-71.</title>
        <authorList>
            <person name="Park J.-S."/>
        </authorList>
    </citation>
    <scope>NUCLEOTIDE SEQUENCE [LARGE SCALE GENOMIC DNA]</scope>
    <source>
        <strain evidence="2 3">176CP4-71</strain>
    </source>
</reference>
<gene>
    <name evidence="2" type="ORF">EW142_13950</name>
</gene>
<evidence type="ECO:0000313" key="3">
    <source>
        <dbReference type="Proteomes" id="UP000291981"/>
    </source>
</evidence>
<dbReference type="OrthoDB" id="837585at2"/>
<dbReference type="AlphaFoldDB" id="A0A4Q8QJ23"/>
<dbReference type="SUPFAM" id="SSF109854">
    <property type="entry name" value="DinB/YfiT-like putative metalloenzymes"/>
    <property type="match status" value="1"/>
</dbReference>
<evidence type="ECO:0000313" key="2">
    <source>
        <dbReference type="EMBL" id="TAI48216.1"/>
    </source>
</evidence>